<keyword evidence="2" id="KW-1185">Reference proteome</keyword>
<evidence type="ECO:0000313" key="2">
    <source>
        <dbReference type="Proteomes" id="UP000410492"/>
    </source>
</evidence>
<sequence>MTRAHTAGGALYPPGKSNLIYIHGNCYFPLLMRAQLKFSSLCHLRIG</sequence>
<dbReference type="AlphaFoldDB" id="A0A653D738"/>
<evidence type="ECO:0000313" key="1">
    <source>
        <dbReference type="EMBL" id="VEN55793.1"/>
    </source>
</evidence>
<name>A0A653D738_CALMS</name>
<reference evidence="1 2" key="1">
    <citation type="submission" date="2019-01" db="EMBL/GenBank/DDBJ databases">
        <authorList>
            <person name="Sayadi A."/>
        </authorList>
    </citation>
    <scope>NUCLEOTIDE SEQUENCE [LARGE SCALE GENOMIC DNA]</scope>
</reference>
<gene>
    <name evidence="1" type="ORF">CALMAC_LOCUS14874</name>
</gene>
<organism evidence="1 2">
    <name type="scientific">Callosobruchus maculatus</name>
    <name type="common">Southern cowpea weevil</name>
    <name type="synonym">Pulse bruchid</name>
    <dbReference type="NCBI Taxonomy" id="64391"/>
    <lineage>
        <taxon>Eukaryota</taxon>
        <taxon>Metazoa</taxon>
        <taxon>Ecdysozoa</taxon>
        <taxon>Arthropoda</taxon>
        <taxon>Hexapoda</taxon>
        <taxon>Insecta</taxon>
        <taxon>Pterygota</taxon>
        <taxon>Neoptera</taxon>
        <taxon>Endopterygota</taxon>
        <taxon>Coleoptera</taxon>
        <taxon>Polyphaga</taxon>
        <taxon>Cucujiformia</taxon>
        <taxon>Chrysomeloidea</taxon>
        <taxon>Chrysomelidae</taxon>
        <taxon>Bruchinae</taxon>
        <taxon>Bruchini</taxon>
        <taxon>Callosobruchus</taxon>
    </lineage>
</organism>
<dbReference type="EMBL" id="CAACVG010010421">
    <property type="protein sequence ID" value="VEN55793.1"/>
    <property type="molecule type" value="Genomic_DNA"/>
</dbReference>
<protein>
    <submittedName>
        <fullName evidence="1">Uncharacterized protein</fullName>
    </submittedName>
</protein>
<dbReference type="Proteomes" id="UP000410492">
    <property type="component" value="Unassembled WGS sequence"/>
</dbReference>
<accession>A0A653D738</accession>
<proteinExistence type="predicted"/>